<dbReference type="GO" id="GO:0005524">
    <property type="term" value="F:ATP binding"/>
    <property type="evidence" value="ECO:0007669"/>
    <property type="project" value="UniProtKB-KW"/>
</dbReference>
<evidence type="ECO:0000256" key="2">
    <source>
        <dbReference type="ARBA" id="ARBA00012135"/>
    </source>
</evidence>
<dbReference type="Gene3D" id="3.40.1190.20">
    <property type="match status" value="1"/>
</dbReference>
<keyword evidence="3 8" id="KW-0808">Transferase</keyword>
<organism evidence="8 9">
    <name type="scientific">Marinagarivorans cellulosilyticus</name>
    <dbReference type="NCBI Taxonomy" id="2721545"/>
    <lineage>
        <taxon>Bacteria</taxon>
        <taxon>Pseudomonadati</taxon>
        <taxon>Pseudomonadota</taxon>
        <taxon>Gammaproteobacteria</taxon>
        <taxon>Cellvibrionales</taxon>
        <taxon>Cellvibrionaceae</taxon>
        <taxon>Marinagarivorans</taxon>
    </lineage>
</organism>
<dbReference type="Proteomes" id="UP001320119">
    <property type="component" value="Chromosome"/>
</dbReference>
<evidence type="ECO:0000256" key="3">
    <source>
        <dbReference type="ARBA" id="ARBA00022679"/>
    </source>
</evidence>
<dbReference type="InterPro" id="IPR013749">
    <property type="entry name" value="PM/HMP-P_kinase-1"/>
</dbReference>
<evidence type="ECO:0000259" key="7">
    <source>
        <dbReference type="Pfam" id="PF08543"/>
    </source>
</evidence>
<comment type="pathway">
    <text evidence="1">Cofactor biosynthesis; thiamine diphosphate biosynthesis.</text>
</comment>
<keyword evidence="6" id="KW-0067">ATP-binding</keyword>
<evidence type="ECO:0000256" key="5">
    <source>
        <dbReference type="ARBA" id="ARBA00022777"/>
    </source>
</evidence>
<keyword evidence="4" id="KW-0547">Nucleotide-binding</keyword>
<dbReference type="Pfam" id="PF08543">
    <property type="entry name" value="Phos_pyr_kin"/>
    <property type="match status" value="1"/>
</dbReference>
<proteinExistence type="predicted"/>
<dbReference type="GO" id="GO:0005829">
    <property type="term" value="C:cytosol"/>
    <property type="evidence" value="ECO:0007669"/>
    <property type="project" value="TreeGrafter"/>
</dbReference>
<keyword evidence="9" id="KW-1185">Reference proteome</keyword>
<reference evidence="8 9" key="1">
    <citation type="journal article" date="2022" name="IScience">
        <title>An ultrasensitive nanofiber-based assay for enzymatic hydrolysis and deep-sea microbial degradation of cellulose.</title>
        <authorList>
            <person name="Tsudome M."/>
            <person name="Tachioka M."/>
            <person name="Miyazaki M."/>
            <person name="Uchimura K."/>
            <person name="Tsuda M."/>
            <person name="Takaki Y."/>
            <person name="Deguchi S."/>
        </authorList>
    </citation>
    <scope>NUCLEOTIDE SEQUENCE [LARGE SCALE GENOMIC DNA]</scope>
    <source>
        <strain evidence="8 9">GE09</strain>
    </source>
</reference>
<dbReference type="GO" id="GO:0009228">
    <property type="term" value="P:thiamine biosynthetic process"/>
    <property type="evidence" value="ECO:0007669"/>
    <property type="project" value="InterPro"/>
</dbReference>
<dbReference type="EC" id="2.7.1.49" evidence="2"/>
<name>A0AAN1WJJ7_9GAMM</name>
<dbReference type="GO" id="GO:0008972">
    <property type="term" value="F:phosphomethylpyrimidine kinase activity"/>
    <property type="evidence" value="ECO:0007669"/>
    <property type="project" value="InterPro"/>
</dbReference>
<dbReference type="GO" id="GO:0008902">
    <property type="term" value="F:hydroxymethylpyrimidine kinase activity"/>
    <property type="evidence" value="ECO:0007669"/>
    <property type="project" value="UniProtKB-EC"/>
</dbReference>
<dbReference type="CDD" id="cd01169">
    <property type="entry name" value="HMPP_kinase"/>
    <property type="match status" value="1"/>
</dbReference>
<feature type="domain" description="Pyridoxamine kinase/Phosphomethylpyrimidine kinase" evidence="7">
    <location>
        <begin position="15"/>
        <end position="270"/>
    </location>
</feature>
<keyword evidence="5 8" id="KW-0418">Kinase</keyword>
<protein>
    <recommendedName>
        <fullName evidence="2">hydroxymethylpyrimidine kinase</fullName>
        <ecNumber evidence="2">2.7.1.49</ecNumber>
    </recommendedName>
</protein>
<dbReference type="AlphaFoldDB" id="A0AAN1WJJ7"/>
<accession>A0AAN1WJJ7</accession>
<dbReference type="FunFam" id="3.40.1190.20:FF:000003">
    <property type="entry name" value="Phosphomethylpyrimidine kinase ThiD"/>
    <property type="match status" value="1"/>
</dbReference>
<evidence type="ECO:0000313" key="8">
    <source>
        <dbReference type="EMBL" id="BCD98785.1"/>
    </source>
</evidence>
<dbReference type="InterPro" id="IPR029056">
    <property type="entry name" value="Ribokinase-like"/>
</dbReference>
<dbReference type="NCBIfam" id="TIGR00097">
    <property type="entry name" value="HMP-P_kinase"/>
    <property type="match status" value="1"/>
</dbReference>
<sequence>MSKHCPVVLTIAGSDSSAGAGIQADIKTCGAMGVFACSVVTAVTAQSPGSVRGIYPMPASLVMDQIEAAISAFPVAVVKLGMLGNLATAEAVADFLQRSNLPAVIDPVLKASAGANLCADSAGIDSVVAFYREHLVPLATLITPNLQEASLLLGAPLANSHLSYEQQAKELQMLGCSAALLKGGHSLDQRLCTDYLAYRDDDSGECCVQAFSAARLQTPHGHGTGCTLASAIAAGLAQGLTLRQAVAAAKNYLQNTLMNAERLALVPNNGPLHHFASFW</sequence>
<evidence type="ECO:0000256" key="4">
    <source>
        <dbReference type="ARBA" id="ARBA00022741"/>
    </source>
</evidence>
<dbReference type="InterPro" id="IPR004399">
    <property type="entry name" value="HMP/HMP-P_kinase_dom"/>
</dbReference>
<dbReference type="PANTHER" id="PTHR20858">
    <property type="entry name" value="PHOSPHOMETHYLPYRIMIDINE KINASE"/>
    <property type="match status" value="1"/>
</dbReference>
<dbReference type="KEGG" id="marq:MARGE09_P2986"/>
<dbReference type="SUPFAM" id="SSF53613">
    <property type="entry name" value="Ribokinase-like"/>
    <property type="match status" value="1"/>
</dbReference>
<evidence type="ECO:0000313" key="9">
    <source>
        <dbReference type="Proteomes" id="UP001320119"/>
    </source>
</evidence>
<dbReference type="RefSeq" id="WP_236983359.1">
    <property type="nucleotide sequence ID" value="NZ_AP023086.1"/>
</dbReference>
<evidence type="ECO:0000256" key="1">
    <source>
        <dbReference type="ARBA" id="ARBA00004948"/>
    </source>
</evidence>
<dbReference type="EMBL" id="AP023086">
    <property type="protein sequence ID" value="BCD98785.1"/>
    <property type="molecule type" value="Genomic_DNA"/>
</dbReference>
<gene>
    <name evidence="8" type="ORF">MARGE09_P2986</name>
</gene>
<dbReference type="PANTHER" id="PTHR20858:SF17">
    <property type="entry name" value="HYDROXYMETHYLPYRIMIDINE_PHOSPHOMETHYLPYRIMIDINE KINASE THI20-RELATED"/>
    <property type="match status" value="1"/>
</dbReference>
<evidence type="ECO:0000256" key="6">
    <source>
        <dbReference type="ARBA" id="ARBA00022840"/>
    </source>
</evidence>